<dbReference type="AlphaFoldDB" id="A0A7R9CCE3"/>
<dbReference type="Pfam" id="PF00536">
    <property type="entry name" value="SAM_1"/>
    <property type="match status" value="1"/>
</dbReference>
<dbReference type="Gene3D" id="1.10.150.50">
    <property type="entry name" value="Transcription Factor, Ets-1"/>
    <property type="match status" value="1"/>
</dbReference>
<dbReference type="InterPro" id="IPR001660">
    <property type="entry name" value="SAM"/>
</dbReference>
<reference evidence="2" key="1">
    <citation type="submission" date="2020-11" db="EMBL/GenBank/DDBJ databases">
        <authorList>
            <person name="Tran Van P."/>
        </authorList>
    </citation>
    <scope>NUCLEOTIDE SEQUENCE</scope>
</reference>
<dbReference type="PROSITE" id="PS50105">
    <property type="entry name" value="SAM_DOMAIN"/>
    <property type="match status" value="1"/>
</dbReference>
<dbReference type="SUPFAM" id="SSF47769">
    <property type="entry name" value="SAM/Pointed domain"/>
    <property type="match status" value="1"/>
</dbReference>
<feature type="domain" description="SAM" evidence="1">
    <location>
        <begin position="88"/>
        <end position="136"/>
    </location>
</feature>
<organism evidence="2">
    <name type="scientific">Timema cristinae</name>
    <name type="common">Walking stick</name>
    <dbReference type="NCBI Taxonomy" id="61476"/>
    <lineage>
        <taxon>Eukaryota</taxon>
        <taxon>Metazoa</taxon>
        <taxon>Ecdysozoa</taxon>
        <taxon>Arthropoda</taxon>
        <taxon>Hexapoda</taxon>
        <taxon>Insecta</taxon>
        <taxon>Pterygota</taxon>
        <taxon>Neoptera</taxon>
        <taxon>Polyneoptera</taxon>
        <taxon>Phasmatodea</taxon>
        <taxon>Timematodea</taxon>
        <taxon>Timematoidea</taxon>
        <taxon>Timematidae</taxon>
        <taxon>Timema</taxon>
    </lineage>
</organism>
<name>A0A7R9CCE3_TIMCR</name>
<protein>
    <recommendedName>
        <fullName evidence="1">SAM domain-containing protein</fullName>
    </recommendedName>
</protein>
<evidence type="ECO:0000259" key="1">
    <source>
        <dbReference type="PROSITE" id="PS50105"/>
    </source>
</evidence>
<sequence>MESAHPHENRGCFATTYPFVFFLLGEPSVLPWNVTSVSLLGGLRLFALLPILANALVVLCSTAEDGEIEVRISVGSAMSSSSISVLNWSVDDVECWLKNNDFQNYVFLFCNKHRIDGKALLLLTETDLRTPPLQIQKKFTCVRKRSAAHNFKVKPNE</sequence>
<evidence type="ECO:0000313" key="2">
    <source>
        <dbReference type="EMBL" id="CAD7392824.1"/>
    </source>
</evidence>
<proteinExistence type="predicted"/>
<dbReference type="InterPro" id="IPR013761">
    <property type="entry name" value="SAM/pointed_sf"/>
</dbReference>
<gene>
    <name evidence="2" type="ORF">TCEB3V08_LOCUS828</name>
</gene>
<dbReference type="EMBL" id="OC316595">
    <property type="protein sequence ID" value="CAD7392824.1"/>
    <property type="molecule type" value="Genomic_DNA"/>
</dbReference>
<accession>A0A7R9CCE3</accession>